<keyword evidence="3" id="KW-1185">Reference proteome</keyword>
<accession>A0A6G1ES74</accession>
<protein>
    <submittedName>
        <fullName evidence="2">Uncharacterized protein</fullName>
    </submittedName>
</protein>
<name>A0A6G1ES74_9ORYZ</name>
<reference evidence="2 3" key="1">
    <citation type="submission" date="2019-11" db="EMBL/GenBank/DDBJ databases">
        <title>Whole genome sequence of Oryza granulata.</title>
        <authorList>
            <person name="Li W."/>
        </authorList>
    </citation>
    <scope>NUCLEOTIDE SEQUENCE [LARGE SCALE GENOMIC DNA]</scope>
    <source>
        <strain evidence="3">cv. Menghai</strain>
        <tissue evidence="2">Leaf</tissue>
    </source>
</reference>
<dbReference type="Proteomes" id="UP000479710">
    <property type="component" value="Unassembled WGS sequence"/>
</dbReference>
<evidence type="ECO:0000256" key="1">
    <source>
        <dbReference type="SAM" id="MobiDB-lite"/>
    </source>
</evidence>
<feature type="compositionally biased region" description="Basic and acidic residues" evidence="1">
    <location>
        <begin position="44"/>
        <end position="56"/>
    </location>
</feature>
<organism evidence="2 3">
    <name type="scientific">Oryza meyeriana var. granulata</name>
    <dbReference type="NCBI Taxonomy" id="110450"/>
    <lineage>
        <taxon>Eukaryota</taxon>
        <taxon>Viridiplantae</taxon>
        <taxon>Streptophyta</taxon>
        <taxon>Embryophyta</taxon>
        <taxon>Tracheophyta</taxon>
        <taxon>Spermatophyta</taxon>
        <taxon>Magnoliopsida</taxon>
        <taxon>Liliopsida</taxon>
        <taxon>Poales</taxon>
        <taxon>Poaceae</taxon>
        <taxon>BOP clade</taxon>
        <taxon>Oryzoideae</taxon>
        <taxon>Oryzeae</taxon>
        <taxon>Oryzinae</taxon>
        <taxon>Oryza</taxon>
        <taxon>Oryza meyeriana</taxon>
    </lineage>
</organism>
<gene>
    <name evidence="2" type="ORF">E2562_034001</name>
</gene>
<proteinExistence type="predicted"/>
<sequence length="107" mass="11888">MEVGPIGVARREGARVWGRGGGRLADREKRSEGRGSYESESESEEGKEFVGGGDARDETWERWRDKFTGLPPVGFALRSAAMRLLTYKLAFPVPSCALTWTEWPPSV</sequence>
<feature type="compositionally biased region" description="Basic and acidic residues" evidence="1">
    <location>
        <begin position="24"/>
        <end position="37"/>
    </location>
</feature>
<evidence type="ECO:0000313" key="2">
    <source>
        <dbReference type="EMBL" id="KAF0927508.1"/>
    </source>
</evidence>
<dbReference type="EMBL" id="SPHZ02000003">
    <property type="protein sequence ID" value="KAF0927508.1"/>
    <property type="molecule type" value="Genomic_DNA"/>
</dbReference>
<evidence type="ECO:0000313" key="3">
    <source>
        <dbReference type="Proteomes" id="UP000479710"/>
    </source>
</evidence>
<comment type="caution">
    <text evidence="2">The sequence shown here is derived from an EMBL/GenBank/DDBJ whole genome shotgun (WGS) entry which is preliminary data.</text>
</comment>
<dbReference type="AlphaFoldDB" id="A0A6G1ES74"/>
<feature type="region of interest" description="Disordered" evidence="1">
    <location>
        <begin position="19"/>
        <end position="56"/>
    </location>
</feature>